<organism evidence="2 3">
    <name type="scientific">Planomonospora sphaerica</name>
    <dbReference type="NCBI Taxonomy" id="161355"/>
    <lineage>
        <taxon>Bacteria</taxon>
        <taxon>Bacillati</taxon>
        <taxon>Actinomycetota</taxon>
        <taxon>Actinomycetes</taxon>
        <taxon>Streptosporangiales</taxon>
        <taxon>Streptosporangiaceae</taxon>
        <taxon>Planomonospora</taxon>
    </lineage>
</organism>
<comment type="caution">
    <text evidence="2">The sequence shown here is derived from an EMBL/GenBank/DDBJ whole genome shotgun (WGS) entry which is preliminary data.</text>
</comment>
<reference evidence="2 3" key="1">
    <citation type="journal article" date="2016" name="Genome Announc.">
        <title>Draft Genome Sequence of Planomonospora sphaerica JCM9374, a Rare Actinomycete.</title>
        <authorList>
            <person name="Dohra H."/>
            <person name="Suzuki T."/>
            <person name="Inoue Y."/>
            <person name="Kodani S."/>
        </authorList>
    </citation>
    <scope>NUCLEOTIDE SEQUENCE [LARGE SCALE GENOMIC DNA]</scope>
    <source>
        <strain evidence="2 3">JCM 9374</strain>
    </source>
</reference>
<keyword evidence="1" id="KW-0732">Signal</keyword>
<reference evidence="3" key="2">
    <citation type="submission" date="2016-04" db="EMBL/GenBank/DDBJ databases">
        <title>Planomonospora sphaerica JCM9374 whole genome shotgun sequence.</title>
        <authorList>
            <person name="Suzuki T."/>
            <person name="Dohra H."/>
            <person name="Kodani S."/>
        </authorList>
    </citation>
    <scope>NUCLEOTIDE SEQUENCE [LARGE SCALE GENOMIC DNA]</scope>
    <source>
        <strain evidence="3">JCM 9374</strain>
    </source>
</reference>
<evidence type="ECO:0000313" key="2">
    <source>
        <dbReference type="EMBL" id="GAT70211.1"/>
    </source>
</evidence>
<dbReference type="OrthoDB" id="3430299at2"/>
<dbReference type="Proteomes" id="UP000077701">
    <property type="component" value="Unassembled WGS sequence"/>
</dbReference>
<dbReference type="AlphaFoldDB" id="A0A171DMK0"/>
<dbReference type="RefSeq" id="WP_084008895.1">
    <property type="nucleotide sequence ID" value="NZ_BDCX01000016.1"/>
</dbReference>
<evidence type="ECO:0000313" key="3">
    <source>
        <dbReference type="Proteomes" id="UP000077701"/>
    </source>
</evidence>
<dbReference type="PROSITE" id="PS51257">
    <property type="entry name" value="PROKAR_LIPOPROTEIN"/>
    <property type="match status" value="1"/>
</dbReference>
<dbReference type="EMBL" id="BDCX01000016">
    <property type="protein sequence ID" value="GAT70211.1"/>
    <property type="molecule type" value="Genomic_DNA"/>
</dbReference>
<name>A0A171DMK0_9ACTN</name>
<sequence>MWRRCAIYGPLTTWAVVTCMLTGCQSAPAESVSVLEPTALPSATPPPDPRAAAEEAVLASYRGMWREFVSAAATADWKARGLGRHATGDALTILRHGLWLARQREQVIGGEPVLSPEVASLRPGAGPTRAKVIDCVDDTGFLVRTRSGERVSGGAPTGRHRTTAGLVLRGGSWYVRSFVLKEAGTC</sequence>
<evidence type="ECO:0008006" key="4">
    <source>
        <dbReference type="Google" id="ProtNLM"/>
    </source>
</evidence>
<proteinExistence type="predicted"/>
<dbReference type="STRING" id="161355.PS9374_05891"/>
<feature type="signal peptide" evidence="1">
    <location>
        <begin position="1"/>
        <end position="29"/>
    </location>
</feature>
<evidence type="ECO:0000256" key="1">
    <source>
        <dbReference type="SAM" id="SignalP"/>
    </source>
</evidence>
<protein>
    <recommendedName>
        <fullName evidence="4">Secreted protein/lipoprotein</fullName>
    </recommendedName>
</protein>
<keyword evidence="3" id="KW-1185">Reference proteome</keyword>
<accession>A0A171DMK0</accession>
<gene>
    <name evidence="2" type="ORF">PS9374_05891</name>
</gene>
<feature type="chain" id="PRO_5007905864" description="Secreted protein/lipoprotein" evidence="1">
    <location>
        <begin position="30"/>
        <end position="186"/>
    </location>
</feature>